<dbReference type="InterPro" id="IPR055414">
    <property type="entry name" value="LRR_R13L4/SHOC2-like"/>
</dbReference>
<dbReference type="EMBL" id="JAYKXN010000008">
    <property type="protein sequence ID" value="KAK7263082.1"/>
    <property type="molecule type" value="Genomic_DNA"/>
</dbReference>
<feature type="coiled-coil region" evidence="4">
    <location>
        <begin position="32"/>
        <end position="69"/>
    </location>
</feature>
<dbReference type="Pfam" id="PF00931">
    <property type="entry name" value="NB-ARC"/>
    <property type="match status" value="1"/>
</dbReference>
<dbReference type="InterPro" id="IPR027417">
    <property type="entry name" value="P-loop_NTPase"/>
</dbReference>
<dbReference type="Gene3D" id="1.10.10.10">
    <property type="entry name" value="Winged helix-like DNA-binding domain superfamily/Winged helix DNA-binding domain"/>
    <property type="match status" value="1"/>
</dbReference>
<dbReference type="Gene3D" id="3.40.50.300">
    <property type="entry name" value="P-loop containing nucleotide triphosphate hydrolases"/>
    <property type="match status" value="1"/>
</dbReference>
<dbReference type="AlphaFoldDB" id="A0AAN9ET89"/>
<dbReference type="Pfam" id="PF05659">
    <property type="entry name" value="RPW8"/>
    <property type="match status" value="1"/>
</dbReference>
<feature type="domain" description="RPW8" evidence="5">
    <location>
        <begin position="1"/>
        <end position="147"/>
    </location>
</feature>
<dbReference type="GO" id="GO:0043531">
    <property type="term" value="F:ADP binding"/>
    <property type="evidence" value="ECO:0007669"/>
    <property type="project" value="InterPro"/>
</dbReference>
<keyword evidence="2" id="KW-0677">Repeat</keyword>
<evidence type="ECO:0000259" key="5">
    <source>
        <dbReference type="PROSITE" id="PS51153"/>
    </source>
</evidence>
<dbReference type="PROSITE" id="PS51153">
    <property type="entry name" value="RPW8"/>
    <property type="match status" value="1"/>
</dbReference>
<dbReference type="InterPro" id="IPR036388">
    <property type="entry name" value="WH-like_DNA-bd_sf"/>
</dbReference>
<dbReference type="PANTHER" id="PTHR36766">
    <property type="entry name" value="PLANT BROAD-SPECTRUM MILDEW RESISTANCE PROTEIN RPW8"/>
    <property type="match status" value="1"/>
</dbReference>
<name>A0AAN9ET89_CLITE</name>
<dbReference type="PRINTS" id="PR00364">
    <property type="entry name" value="DISEASERSIST"/>
</dbReference>
<organism evidence="6 7">
    <name type="scientific">Clitoria ternatea</name>
    <name type="common">Butterfly pea</name>
    <dbReference type="NCBI Taxonomy" id="43366"/>
    <lineage>
        <taxon>Eukaryota</taxon>
        <taxon>Viridiplantae</taxon>
        <taxon>Streptophyta</taxon>
        <taxon>Embryophyta</taxon>
        <taxon>Tracheophyta</taxon>
        <taxon>Spermatophyta</taxon>
        <taxon>Magnoliopsida</taxon>
        <taxon>eudicotyledons</taxon>
        <taxon>Gunneridae</taxon>
        <taxon>Pentapetalae</taxon>
        <taxon>rosids</taxon>
        <taxon>fabids</taxon>
        <taxon>Fabales</taxon>
        <taxon>Fabaceae</taxon>
        <taxon>Papilionoideae</taxon>
        <taxon>50 kb inversion clade</taxon>
        <taxon>NPAAA clade</taxon>
        <taxon>indigoferoid/millettioid clade</taxon>
        <taxon>Phaseoleae</taxon>
        <taxon>Clitoria</taxon>
    </lineage>
</organism>
<reference evidence="6 7" key="1">
    <citation type="submission" date="2024-01" db="EMBL/GenBank/DDBJ databases">
        <title>The genomes of 5 underutilized Papilionoideae crops provide insights into root nodulation and disease resistance.</title>
        <authorList>
            <person name="Yuan L."/>
        </authorList>
    </citation>
    <scope>NUCLEOTIDE SEQUENCE [LARGE SCALE GENOMIC DNA]</scope>
    <source>
        <strain evidence="6">LY-2023</strain>
        <tissue evidence="6">Leaf</tissue>
    </source>
</reference>
<dbReference type="SUPFAM" id="SSF52540">
    <property type="entry name" value="P-loop containing nucleoside triphosphate hydrolases"/>
    <property type="match status" value="1"/>
</dbReference>
<protein>
    <recommendedName>
        <fullName evidence="5">RPW8 domain-containing protein</fullName>
    </recommendedName>
</protein>
<dbReference type="PANTHER" id="PTHR36766:SF3">
    <property type="entry name" value="RPW8 DOMAIN-CONTAINING PROTEIN"/>
    <property type="match status" value="1"/>
</dbReference>
<dbReference type="InterPro" id="IPR008808">
    <property type="entry name" value="Powdery_mildew-R_dom"/>
</dbReference>
<gene>
    <name evidence="6" type="ORF">RJT34_30666</name>
</gene>
<evidence type="ECO:0000313" key="6">
    <source>
        <dbReference type="EMBL" id="KAK7263082.1"/>
    </source>
</evidence>
<sequence>MLPDAIIGALVGELLRAVLEMKDKALKFRDTLVQLEKTLNKLDEFVKNVEELKKKLDRPNKEIKGLIDEMKRGKKLVRNCNKVQWWNCFCKANYQEKLQALDDNIIRFFNLDLQGHIYVAGLETQVTVNQIQETVIGTHVIVSEIDRRLEQMELMRFDLRGACSPPRPPAFTFGMNTLFTELKHKLMLDQMSVSVFTVTGLGGSGKSTLAKMISWDDHIRGKFKDNIFFITVAKTPKLNTIVQRMYEHSGYKVPEFQSDEDTDAVNRLEWLLFKQITKSPILLVLDDVWFESVSLVDKFLHQIPNCMILVTSRSKIHRFGHPYTMRPLAEADAINLFCRSASLDHSNSDIPQDVVKQIVRGCHGSPLALTVCGRSLSGQELLVWQNRADELSMGRSILEYSQKNFDVSDVLSCLQKNFDVLNPKVIECFRDLGLFPEAQRIPATALVDMWAELHGENDVRAMEIILELVDRNLADMVVTRKVVSGIVDYNYHYVTLHGLLQELAILQRNKESTHKRNRLIINVCGNKLPEWWNVENEYHITARILSLSSDEAFTSKWCNLQPTEVEVLVLNLREKKCTLPMFMDKMNKLKVLIITNYDFCRADIENFELLDYLSELKRIRLEKVSIPFLSKTGVQLKNLQKFSFFMCNVNVAFKNETIKISDVLPNLKEINIDYCDTVELPGGLSDIISLKKLSITNCHKFSTLPEEIGNLVNLESLKLTSCSDLEKFPDSITGLHNLRFLGISGCVSLWELPENIGDLSKLEKLHCTNCSRLSELPNSVTDLKQLKDVICDERTAELWEPYKTFLTDMKIKVEQIDVNLIWLS</sequence>
<dbReference type="Gene3D" id="1.10.8.430">
    <property type="entry name" value="Helical domain of apoptotic protease-activating factors"/>
    <property type="match status" value="1"/>
</dbReference>
<dbReference type="Pfam" id="PF23598">
    <property type="entry name" value="LRR_14"/>
    <property type="match status" value="1"/>
</dbReference>
<comment type="caution">
    <text evidence="6">The sequence shown here is derived from an EMBL/GenBank/DDBJ whole genome shotgun (WGS) entry which is preliminary data.</text>
</comment>
<dbReference type="InterPro" id="IPR032675">
    <property type="entry name" value="LRR_dom_sf"/>
</dbReference>
<keyword evidence="7" id="KW-1185">Reference proteome</keyword>
<evidence type="ECO:0000256" key="3">
    <source>
        <dbReference type="ARBA" id="ARBA00022821"/>
    </source>
</evidence>
<dbReference type="Gene3D" id="3.80.10.10">
    <property type="entry name" value="Ribonuclease Inhibitor"/>
    <property type="match status" value="1"/>
</dbReference>
<proteinExistence type="inferred from homology"/>
<keyword evidence="3" id="KW-0611">Plant defense</keyword>
<evidence type="ECO:0000256" key="2">
    <source>
        <dbReference type="ARBA" id="ARBA00022737"/>
    </source>
</evidence>
<dbReference type="SUPFAM" id="SSF52058">
    <property type="entry name" value="L domain-like"/>
    <property type="match status" value="1"/>
</dbReference>
<dbReference type="Proteomes" id="UP001359559">
    <property type="component" value="Unassembled WGS sequence"/>
</dbReference>
<evidence type="ECO:0000313" key="7">
    <source>
        <dbReference type="Proteomes" id="UP001359559"/>
    </source>
</evidence>
<evidence type="ECO:0000256" key="1">
    <source>
        <dbReference type="ARBA" id="ARBA00008894"/>
    </source>
</evidence>
<dbReference type="InterPro" id="IPR002182">
    <property type="entry name" value="NB-ARC"/>
</dbReference>
<dbReference type="InterPro" id="IPR042197">
    <property type="entry name" value="Apaf_helical"/>
</dbReference>
<comment type="similarity">
    <text evidence="1">Belongs to the disease resistance NB-LRR family.</text>
</comment>
<keyword evidence="4" id="KW-0175">Coiled coil</keyword>
<evidence type="ECO:0000256" key="4">
    <source>
        <dbReference type="SAM" id="Coils"/>
    </source>
</evidence>
<dbReference type="GO" id="GO:0006952">
    <property type="term" value="P:defense response"/>
    <property type="evidence" value="ECO:0007669"/>
    <property type="project" value="UniProtKB-KW"/>
</dbReference>
<accession>A0AAN9ET89</accession>